<comment type="subcellular location">
    <subcellularLocation>
        <location evidence="1">Membrane</location>
    </subcellularLocation>
</comment>
<keyword evidence="6" id="KW-0175">Coiled coil</keyword>
<dbReference type="Pfam" id="PF01103">
    <property type="entry name" value="Omp85"/>
    <property type="match status" value="1"/>
</dbReference>
<keyword evidence="4" id="KW-0472">Membrane</keyword>
<accession>A0ABP8KBG9</accession>
<name>A0ABP8KBG9_9BACT</name>
<evidence type="ECO:0000256" key="6">
    <source>
        <dbReference type="SAM" id="Coils"/>
    </source>
</evidence>
<comment type="caution">
    <text evidence="8">The sequence shown here is derived from an EMBL/GenBank/DDBJ whole genome shotgun (WGS) entry which is preliminary data.</text>
</comment>
<evidence type="ECO:0000256" key="2">
    <source>
        <dbReference type="ARBA" id="ARBA00022692"/>
    </source>
</evidence>
<evidence type="ECO:0000256" key="1">
    <source>
        <dbReference type="ARBA" id="ARBA00004370"/>
    </source>
</evidence>
<feature type="domain" description="Bacterial surface antigen (D15)" evidence="7">
    <location>
        <begin position="448"/>
        <end position="769"/>
    </location>
</feature>
<gene>
    <name evidence="8" type="ORF">GCM10023187_20070</name>
</gene>
<evidence type="ECO:0000313" key="9">
    <source>
        <dbReference type="Proteomes" id="UP001500936"/>
    </source>
</evidence>
<reference evidence="9" key="1">
    <citation type="journal article" date="2019" name="Int. J. Syst. Evol. Microbiol.">
        <title>The Global Catalogue of Microorganisms (GCM) 10K type strain sequencing project: providing services to taxonomists for standard genome sequencing and annotation.</title>
        <authorList>
            <consortium name="The Broad Institute Genomics Platform"/>
            <consortium name="The Broad Institute Genome Sequencing Center for Infectious Disease"/>
            <person name="Wu L."/>
            <person name="Ma J."/>
        </authorList>
    </citation>
    <scope>NUCLEOTIDE SEQUENCE [LARGE SCALE GENOMIC DNA]</scope>
    <source>
        <strain evidence="9">JCM 17925</strain>
    </source>
</reference>
<proteinExistence type="predicted"/>
<keyword evidence="5" id="KW-0998">Cell outer membrane</keyword>
<dbReference type="PANTHER" id="PTHR12815:SF47">
    <property type="entry name" value="TRANSLOCATION AND ASSEMBLY MODULE SUBUNIT TAMA"/>
    <property type="match status" value="1"/>
</dbReference>
<dbReference type="EMBL" id="BAABHB010000003">
    <property type="protein sequence ID" value="GAA4403728.1"/>
    <property type="molecule type" value="Genomic_DNA"/>
</dbReference>
<organism evidence="8 9">
    <name type="scientific">Nibrella viscosa</name>
    <dbReference type="NCBI Taxonomy" id="1084524"/>
    <lineage>
        <taxon>Bacteria</taxon>
        <taxon>Pseudomonadati</taxon>
        <taxon>Bacteroidota</taxon>
        <taxon>Cytophagia</taxon>
        <taxon>Cytophagales</taxon>
        <taxon>Spirosomataceae</taxon>
        <taxon>Nibrella</taxon>
    </lineage>
</organism>
<dbReference type="InterPro" id="IPR039910">
    <property type="entry name" value="D15-like"/>
</dbReference>
<feature type="coiled-coil region" evidence="6">
    <location>
        <begin position="65"/>
        <end position="99"/>
    </location>
</feature>
<protein>
    <submittedName>
        <fullName evidence="8">BamA/TamA family outer membrane protein</fullName>
    </submittedName>
</protein>
<evidence type="ECO:0000313" key="8">
    <source>
        <dbReference type="EMBL" id="GAA4403728.1"/>
    </source>
</evidence>
<evidence type="ECO:0000256" key="5">
    <source>
        <dbReference type="ARBA" id="ARBA00023237"/>
    </source>
</evidence>
<dbReference type="InterPro" id="IPR000184">
    <property type="entry name" value="Bac_surfAg_D15"/>
</dbReference>
<evidence type="ECO:0000259" key="7">
    <source>
        <dbReference type="Pfam" id="PF01103"/>
    </source>
</evidence>
<sequence length="812" mass="93525">MLYNQTVRGNRVISSEELESLIPQKPNRRILRLPFTPGLWIYELGASGYNRDTVLKALQAKTTEFEQKKQQLPEGTRERQRLEKRYTRQIKRLRRKAEEGNWVMRTLGEPPVYFYERDAQANAAKLKAYLFSKGFFNAQTSYRLDTLLERRIRVIYLISEKTPYRLRRIAYEIEDAQVDSLVRQSAANSLLKVGARYDEAKLSNERVRIEELLRNNGYYTFSRQYIQFEPDSSINNSLDTAGRFVDMWVKILNPPGQSQHYTYHIGDVRFVISRDETAPPATQALDTVSQNGIRYLLDGRLYATRLLDTKIRLRPGQLYRQNDLRETQRQLFLLNQFKFANINFTDTTNRRLRTEIVATPLDKYEMTVEGGVSVLYQGQGIPGPFGNLSLRVRNVLGGLETLETSFRYGFEAQAGFSTERAYFAQELGINTSLIFPHILFPGKYRFLFSNSNPRTQISLGYNFTNRPEFIRTNLRSTLAYNWQPAPNRQFTFLVADINLLRASFKSDEFGQTFRSFLEDQAQQGSTILNSFINAFASNISLTYTYNTNVVGQNRKANFLRLGIESGGTTLNLLSRQRIEELSKTFNDLQFYKYLRANVDYRHYAPLRTYTTLAFRVNSGIVYGYGANGTAPYEKLFFAGGSNSVRAWRPRRLGPGSAYPRTDASGQPFPAPADDDYRFDYSFEQPGDILLEGSAELRGRLFHLGADVNGAFFVDVGNVWRFRQNARSPADRFYVNNFFSELAVGTGVGLRLDFSFFIIRFDGAIKVYDPARRFTTTEGVYVNERFILPKFAFNRMFNGPNPLIVNFGIGYPF</sequence>
<keyword evidence="3" id="KW-0732">Signal</keyword>
<dbReference type="PANTHER" id="PTHR12815">
    <property type="entry name" value="SORTING AND ASSEMBLY MACHINERY SAMM50 PROTEIN FAMILY MEMBER"/>
    <property type="match status" value="1"/>
</dbReference>
<evidence type="ECO:0000256" key="4">
    <source>
        <dbReference type="ARBA" id="ARBA00023136"/>
    </source>
</evidence>
<evidence type="ECO:0000256" key="3">
    <source>
        <dbReference type="ARBA" id="ARBA00022729"/>
    </source>
</evidence>
<dbReference type="Proteomes" id="UP001500936">
    <property type="component" value="Unassembled WGS sequence"/>
</dbReference>
<keyword evidence="2" id="KW-0812">Transmembrane</keyword>
<keyword evidence="9" id="KW-1185">Reference proteome</keyword>
<dbReference type="Gene3D" id="2.40.160.50">
    <property type="entry name" value="membrane protein fhac: a member of the omp85/tpsb transporter family"/>
    <property type="match status" value="1"/>
</dbReference>